<protein>
    <submittedName>
        <fullName evidence="1">Uncharacterized protein</fullName>
    </submittedName>
</protein>
<gene>
    <name evidence="1" type="ORF">SAMN05421870_107264</name>
</gene>
<reference evidence="2" key="1">
    <citation type="submission" date="2016-10" db="EMBL/GenBank/DDBJ databases">
        <authorList>
            <person name="Varghese N."/>
            <person name="Submissions S."/>
        </authorList>
    </citation>
    <scope>NUCLEOTIDE SEQUENCE [LARGE SCALE GENOMIC DNA]</scope>
    <source>
        <strain evidence="2">CGMCC 4.6825</strain>
    </source>
</reference>
<dbReference type="Pfam" id="PF19730">
    <property type="entry name" value="DUF6221"/>
    <property type="match status" value="1"/>
</dbReference>
<keyword evidence="2" id="KW-1185">Reference proteome</keyword>
<organism evidence="1 2">
    <name type="scientific">Streptomyces qinglanensis</name>
    <dbReference type="NCBI Taxonomy" id="943816"/>
    <lineage>
        <taxon>Bacteria</taxon>
        <taxon>Bacillati</taxon>
        <taxon>Actinomycetota</taxon>
        <taxon>Actinomycetes</taxon>
        <taxon>Kitasatosporales</taxon>
        <taxon>Streptomycetaceae</taxon>
        <taxon>Streptomyces</taxon>
    </lineage>
</organism>
<dbReference type="OrthoDB" id="4290974at2"/>
<dbReference type="InterPro" id="IPR046193">
    <property type="entry name" value="DUF6221"/>
</dbReference>
<name>A0A1H9U3R6_9ACTN</name>
<evidence type="ECO:0000313" key="2">
    <source>
        <dbReference type="Proteomes" id="UP000182841"/>
    </source>
</evidence>
<sequence length="131" mass="15270">MSMDRDLTDFLWLRVTEDHETAQRPTDAPWAKPTWALRRDDDDDAYVDLGTQHLDRESSLNEDELTHIARHDPTRAFAEVELLKWLLAEHELRADGDGGYVCAVDGEDCGTLRRMAALYADHEEYRQEWRP</sequence>
<evidence type="ECO:0000313" key="1">
    <source>
        <dbReference type="EMBL" id="SES03713.1"/>
    </source>
</evidence>
<proteinExistence type="predicted"/>
<accession>A0A1H9U3R6</accession>
<dbReference type="EMBL" id="FOGO01000007">
    <property type="protein sequence ID" value="SES03713.1"/>
    <property type="molecule type" value="Genomic_DNA"/>
</dbReference>
<dbReference type="RefSeq" id="WP_075001183.1">
    <property type="nucleotide sequence ID" value="NZ_FOGO01000007.1"/>
</dbReference>
<dbReference type="AlphaFoldDB" id="A0A1H9U3R6"/>
<dbReference type="Proteomes" id="UP000182841">
    <property type="component" value="Unassembled WGS sequence"/>
</dbReference>